<reference evidence="8 9" key="1">
    <citation type="submission" date="2020-10" db="EMBL/GenBank/DDBJ databases">
        <title>Wide distribution of Phycisphaera-like planctomycetes from WD2101 soil group in peatlands and genome analysis of the first cultivated representative.</title>
        <authorList>
            <person name="Dedysh S.N."/>
            <person name="Beletsky A.V."/>
            <person name="Ivanova A."/>
            <person name="Kulichevskaya I.S."/>
            <person name="Suzina N.E."/>
            <person name="Philippov D.A."/>
            <person name="Rakitin A.L."/>
            <person name="Mardanov A.V."/>
            <person name="Ravin N.V."/>
        </authorList>
    </citation>
    <scope>NUCLEOTIDE SEQUENCE [LARGE SCALE GENOMIC DNA]</scope>
    <source>
        <strain evidence="8 9">M1803</strain>
    </source>
</reference>
<dbReference type="InterPro" id="IPR036388">
    <property type="entry name" value="WH-like_DNA-bd_sf"/>
</dbReference>
<evidence type="ECO:0000256" key="5">
    <source>
        <dbReference type="NCBIfam" id="TIGR02959"/>
    </source>
</evidence>
<dbReference type="GO" id="GO:0016987">
    <property type="term" value="F:sigma factor activity"/>
    <property type="evidence" value="ECO:0007669"/>
    <property type="project" value="UniProtKB-KW"/>
</dbReference>
<protein>
    <recommendedName>
        <fullName evidence="5">RNA polymerase sigma factor SigZ</fullName>
    </recommendedName>
</protein>
<dbReference type="InterPro" id="IPR014304">
    <property type="entry name" value="RNA_pol_sigma-Z"/>
</dbReference>
<dbReference type="AlphaFoldDB" id="A0A7M2WYK9"/>
<dbReference type="KEGG" id="hbs:IPV69_00680"/>
<dbReference type="PANTHER" id="PTHR43133">
    <property type="entry name" value="RNA POLYMERASE ECF-TYPE SIGMA FACTO"/>
    <property type="match status" value="1"/>
</dbReference>
<dbReference type="CDD" id="cd06171">
    <property type="entry name" value="Sigma70_r4"/>
    <property type="match status" value="1"/>
</dbReference>
<dbReference type="NCBIfam" id="TIGR02937">
    <property type="entry name" value="sigma70-ECF"/>
    <property type="match status" value="1"/>
</dbReference>
<feature type="domain" description="RNA polymerase sigma-70 region 2" evidence="6">
    <location>
        <begin position="16"/>
        <end position="73"/>
    </location>
</feature>
<dbReference type="Gene3D" id="1.10.1740.10">
    <property type="match status" value="1"/>
</dbReference>
<dbReference type="InterPro" id="IPR014284">
    <property type="entry name" value="RNA_pol_sigma-70_dom"/>
</dbReference>
<dbReference type="PANTHER" id="PTHR43133:SF62">
    <property type="entry name" value="RNA POLYMERASE SIGMA FACTOR SIGZ"/>
    <property type="match status" value="1"/>
</dbReference>
<dbReference type="InterPro" id="IPR013249">
    <property type="entry name" value="RNA_pol_sigma70_r4_t2"/>
</dbReference>
<comment type="similarity">
    <text evidence="1">Belongs to the sigma-70 factor family. ECF subfamily.</text>
</comment>
<evidence type="ECO:0000313" key="8">
    <source>
        <dbReference type="EMBL" id="QOV89921.1"/>
    </source>
</evidence>
<evidence type="ECO:0000256" key="2">
    <source>
        <dbReference type="ARBA" id="ARBA00023015"/>
    </source>
</evidence>
<keyword evidence="3" id="KW-0731">Sigma factor</keyword>
<organism evidence="8 9">
    <name type="scientific">Humisphaera borealis</name>
    <dbReference type="NCBI Taxonomy" id="2807512"/>
    <lineage>
        <taxon>Bacteria</taxon>
        <taxon>Pseudomonadati</taxon>
        <taxon>Planctomycetota</taxon>
        <taxon>Phycisphaerae</taxon>
        <taxon>Tepidisphaerales</taxon>
        <taxon>Tepidisphaeraceae</taxon>
        <taxon>Humisphaera</taxon>
    </lineage>
</organism>
<dbReference type="SUPFAM" id="SSF88659">
    <property type="entry name" value="Sigma3 and sigma4 domains of RNA polymerase sigma factors"/>
    <property type="match status" value="1"/>
</dbReference>
<dbReference type="InterPro" id="IPR039425">
    <property type="entry name" value="RNA_pol_sigma-70-like"/>
</dbReference>
<dbReference type="Pfam" id="PF04542">
    <property type="entry name" value="Sigma70_r2"/>
    <property type="match status" value="1"/>
</dbReference>
<dbReference type="EMBL" id="CP063458">
    <property type="protein sequence ID" value="QOV89921.1"/>
    <property type="molecule type" value="Genomic_DNA"/>
</dbReference>
<dbReference type="SUPFAM" id="SSF88946">
    <property type="entry name" value="Sigma2 domain of RNA polymerase sigma factors"/>
    <property type="match status" value="1"/>
</dbReference>
<proteinExistence type="inferred from homology"/>
<name>A0A7M2WYK9_9BACT</name>
<evidence type="ECO:0000256" key="1">
    <source>
        <dbReference type="ARBA" id="ARBA00010641"/>
    </source>
</evidence>
<dbReference type="Proteomes" id="UP000593765">
    <property type="component" value="Chromosome"/>
</dbReference>
<dbReference type="NCBIfam" id="TIGR02959">
    <property type="entry name" value="SigZ"/>
    <property type="match status" value="1"/>
</dbReference>
<evidence type="ECO:0000313" key="9">
    <source>
        <dbReference type="Proteomes" id="UP000593765"/>
    </source>
</evidence>
<dbReference type="Gene3D" id="1.10.10.10">
    <property type="entry name" value="Winged helix-like DNA-binding domain superfamily/Winged helix DNA-binding domain"/>
    <property type="match status" value="1"/>
</dbReference>
<evidence type="ECO:0000259" key="6">
    <source>
        <dbReference type="Pfam" id="PF04542"/>
    </source>
</evidence>
<keyword evidence="4" id="KW-0804">Transcription</keyword>
<accession>A0A7M2WYK9</accession>
<dbReference type="InterPro" id="IPR007627">
    <property type="entry name" value="RNA_pol_sigma70_r2"/>
</dbReference>
<dbReference type="GO" id="GO:0006352">
    <property type="term" value="P:DNA-templated transcription initiation"/>
    <property type="evidence" value="ECO:0007669"/>
    <property type="project" value="InterPro"/>
</dbReference>
<dbReference type="InterPro" id="IPR013324">
    <property type="entry name" value="RNA_pol_sigma_r3/r4-like"/>
</dbReference>
<sequence length="192" mass="21680">MTARPTTDAIWSHLSLDLRRFIRRRVSDDHVADDLLQEAFMRVHRSIGTLQDAERVAAWVYQIARNVVRDHQRLASSSTVALTDADAENVTADDDEPPTGCRGIPWLDEMIQSLPDGYRQAVQMAEIEEQSQQVVADRLGLSLSGAKSRVQRGRAMLKDVLQRCCSFELDVRGRVMECDPKPDQKVCRDCGE</sequence>
<dbReference type="InterPro" id="IPR013325">
    <property type="entry name" value="RNA_pol_sigma_r2"/>
</dbReference>
<evidence type="ECO:0000256" key="3">
    <source>
        <dbReference type="ARBA" id="ARBA00023082"/>
    </source>
</evidence>
<dbReference type="GO" id="GO:0003677">
    <property type="term" value="F:DNA binding"/>
    <property type="evidence" value="ECO:0007669"/>
    <property type="project" value="InterPro"/>
</dbReference>
<feature type="domain" description="RNA polymerase sigma factor 70 region 4 type 2" evidence="7">
    <location>
        <begin position="106"/>
        <end position="157"/>
    </location>
</feature>
<gene>
    <name evidence="8" type="primary">sigZ</name>
    <name evidence="8" type="ORF">IPV69_00680</name>
</gene>
<evidence type="ECO:0000256" key="4">
    <source>
        <dbReference type="ARBA" id="ARBA00023163"/>
    </source>
</evidence>
<dbReference type="Pfam" id="PF08281">
    <property type="entry name" value="Sigma70_r4_2"/>
    <property type="match status" value="1"/>
</dbReference>
<evidence type="ECO:0000259" key="7">
    <source>
        <dbReference type="Pfam" id="PF08281"/>
    </source>
</evidence>
<keyword evidence="2" id="KW-0805">Transcription regulation</keyword>
<dbReference type="RefSeq" id="WP_206292983.1">
    <property type="nucleotide sequence ID" value="NZ_CP063458.1"/>
</dbReference>
<keyword evidence="9" id="KW-1185">Reference proteome</keyword>